<dbReference type="RefSeq" id="WP_075787246.1">
    <property type="nucleotide sequence ID" value="NZ_JAESIL010000011.1"/>
</dbReference>
<sequence>MNISTDALVFGEFYEMTERAAHRAAVDGVIKLLRGLKSDPELSRTFAEPEPGSDALSDFTMRVALDRADDVHRQFVGRHFRILPATTTIKR</sequence>
<gene>
    <name evidence="1" type="ORF">JMJ92_04140</name>
</gene>
<evidence type="ECO:0008006" key="3">
    <source>
        <dbReference type="Google" id="ProtNLM"/>
    </source>
</evidence>
<evidence type="ECO:0000313" key="1">
    <source>
        <dbReference type="EMBL" id="MBL3577354.1"/>
    </source>
</evidence>
<evidence type="ECO:0000313" key="2">
    <source>
        <dbReference type="Proteomes" id="UP000635853"/>
    </source>
</evidence>
<keyword evidence="2" id="KW-1185">Reference proteome</keyword>
<reference evidence="2" key="1">
    <citation type="submission" date="2021-01" db="EMBL/GenBank/DDBJ databases">
        <title>Draft genomes of Rhodovulum sulfidophilum.</title>
        <authorList>
            <person name="Guzman M.S."/>
        </authorList>
    </citation>
    <scope>NUCLEOTIDE SEQUENCE [LARGE SCALE GENOMIC DNA]</scope>
    <source>
        <strain evidence="2">AB19</strain>
    </source>
</reference>
<dbReference type="Proteomes" id="UP000635853">
    <property type="component" value="Unassembled WGS sequence"/>
</dbReference>
<name>A0ABS1RCY6_9RHOB</name>
<comment type="caution">
    <text evidence="1">The sequence shown here is derived from an EMBL/GenBank/DDBJ whole genome shotgun (WGS) entry which is preliminary data.</text>
</comment>
<protein>
    <recommendedName>
        <fullName evidence="3">Type II toxin-antitoxin system RelE/ParE family toxin</fullName>
    </recommendedName>
</protein>
<accession>A0ABS1RCY6</accession>
<dbReference type="EMBL" id="JAESIL010000011">
    <property type="protein sequence ID" value="MBL3577354.1"/>
    <property type="molecule type" value="Genomic_DNA"/>
</dbReference>
<proteinExistence type="predicted"/>
<organism evidence="1 2">
    <name type="scientific">Rhodovulum visakhapatnamense</name>
    <dbReference type="NCBI Taxonomy" id="364297"/>
    <lineage>
        <taxon>Bacteria</taxon>
        <taxon>Pseudomonadati</taxon>
        <taxon>Pseudomonadota</taxon>
        <taxon>Alphaproteobacteria</taxon>
        <taxon>Rhodobacterales</taxon>
        <taxon>Paracoccaceae</taxon>
        <taxon>Rhodovulum</taxon>
    </lineage>
</organism>